<evidence type="ECO:0000313" key="3">
    <source>
        <dbReference type="Proteomes" id="UP001056436"/>
    </source>
</evidence>
<name>A0A9P9WZU3_9PEZI</name>
<dbReference type="EMBL" id="SDAQ01000261">
    <property type="protein sequence ID" value="KAI3528374.1"/>
    <property type="molecule type" value="Genomic_DNA"/>
</dbReference>
<sequence length="281" mass="31138">MTTTCEGPKLVEAAPILRTHPSKRDDDLDVYGLAYLDTFPSFVGCNDQTSTDGLTMMGSHTQMFPFMEECNEYDIQYIDGFQEAYDNIEEHHEIPWSPGPAAVDDQELAFVPDFGVHQDLLGLLPSSLAAETVAFSPITALLNFEMVGIENQQSQSLDYAFCPPSPLPSLRGKPSSFAHHDEESAVPDDTMCIDPSVLFRQPGRRSLRSETDNHNDWRYPDPGSAEYAIMLLQCHREGNESSRSAQPGNISPAKSNFSSISNGHKPQPLECSNDGDWSIVY</sequence>
<protein>
    <submittedName>
        <fullName evidence="2">Uncharacterized protein</fullName>
    </submittedName>
</protein>
<accession>A0A9P9WZU3</accession>
<evidence type="ECO:0000313" key="2">
    <source>
        <dbReference type="EMBL" id="KAI3528374.1"/>
    </source>
</evidence>
<keyword evidence="3" id="KW-1185">Reference proteome</keyword>
<evidence type="ECO:0000256" key="1">
    <source>
        <dbReference type="SAM" id="MobiDB-lite"/>
    </source>
</evidence>
<proteinExistence type="predicted"/>
<dbReference type="Proteomes" id="UP001056436">
    <property type="component" value="Unassembled WGS sequence"/>
</dbReference>
<reference evidence="2" key="1">
    <citation type="submission" date="2019-01" db="EMBL/GenBank/DDBJ databases">
        <title>Colletotrichum abscissum LGMF1257.</title>
        <authorList>
            <person name="Baroncelli R."/>
        </authorList>
    </citation>
    <scope>NUCLEOTIDE SEQUENCE</scope>
    <source>
        <strain evidence="2">Ca142</strain>
    </source>
</reference>
<organism evidence="2 3">
    <name type="scientific">Colletotrichum abscissum</name>
    <dbReference type="NCBI Taxonomy" id="1671311"/>
    <lineage>
        <taxon>Eukaryota</taxon>
        <taxon>Fungi</taxon>
        <taxon>Dikarya</taxon>
        <taxon>Ascomycota</taxon>
        <taxon>Pezizomycotina</taxon>
        <taxon>Sordariomycetes</taxon>
        <taxon>Hypocreomycetidae</taxon>
        <taxon>Glomerellales</taxon>
        <taxon>Glomerellaceae</taxon>
        <taxon>Colletotrichum</taxon>
        <taxon>Colletotrichum acutatum species complex</taxon>
    </lineage>
</organism>
<feature type="region of interest" description="Disordered" evidence="1">
    <location>
        <begin position="238"/>
        <end position="281"/>
    </location>
</feature>
<comment type="caution">
    <text evidence="2">The sequence shown here is derived from an EMBL/GenBank/DDBJ whole genome shotgun (WGS) entry which is preliminary data.</text>
</comment>
<feature type="compositionally biased region" description="Polar residues" evidence="1">
    <location>
        <begin position="241"/>
        <end position="264"/>
    </location>
</feature>
<dbReference type="AlphaFoldDB" id="A0A9P9WZU3"/>
<gene>
    <name evidence="2" type="ORF">CABS02_15136</name>
</gene>